<sequence>MNPPTRPFLPYNNPAINSVEDLNSFNPKRFSQQSEVPMIAKPKPMAPYVHLDQSTNAKIARAERANATTISRRALLGVRVLAIALRALQLLGAMGLLLCMMFVRKLDDITGWICRVPPAVAIFHIVYYIYHVACSDRVRTPKSSVSYFLFASVVDLAIISFYAFIAILSYRQHQGVTDGAWGTIFNNDDAASKIFITVFLVACISGALAILSLLVTLYLIRIFRHLASLSADQNPFLVDEKDSAAYTPLGKRWSDSTTATAAPSMPEISKAVPFLTTRNSDLSVRDSAYYTNIPVPSKTARHSLYPATGHLYPAGGPVYDTPADTKKSATATVESSGESMRSVKRGKKTWGNLKAGTMPKRKDSGSSSIYNGAPAPVEERSTSTSLQPESKGDRDWSFSFRKRSGAHDASP</sequence>
<name>A0A3N4KGU5_9PEZI</name>
<evidence type="ECO:0000256" key="1">
    <source>
        <dbReference type="SAM" id="MobiDB-lite"/>
    </source>
</evidence>
<evidence type="ECO:0000256" key="2">
    <source>
        <dbReference type="SAM" id="Phobius"/>
    </source>
</evidence>
<feature type="transmembrane region" description="Helical" evidence="2">
    <location>
        <begin position="190"/>
        <end position="220"/>
    </location>
</feature>
<proteinExistence type="predicted"/>
<dbReference type="AlphaFoldDB" id="A0A3N4KGU5"/>
<organism evidence="3 4">
    <name type="scientific">Morchella conica CCBAS932</name>
    <dbReference type="NCBI Taxonomy" id="1392247"/>
    <lineage>
        <taxon>Eukaryota</taxon>
        <taxon>Fungi</taxon>
        <taxon>Dikarya</taxon>
        <taxon>Ascomycota</taxon>
        <taxon>Pezizomycotina</taxon>
        <taxon>Pezizomycetes</taxon>
        <taxon>Pezizales</taxon>
        <taxon>Morchellaceae</taxon>
        <taxon>Morchella</taxon>
    </lineage>
</organism>
<gene>
    <name evidence="3" type="ORF">P167DRAFT_538081</name>
</gene>
<reference evidence="3 4" key="1">
    <citation type="journal article" date="2018" name="Nat. Ecol. Evol.">
        <title>Pezizomycetes genomes reveal the molecular basis of ectomycorrhizal truffle lifestyle.</title>
        <authorList>
            <person name="Murat C."/>
            <person name="Payen T."/>
            <person name="Noel B."/>
            <person name="Kuo A."/>
            <person name="Morin E."/>
            <person name="Chen J."/>
            <person name="Kohler A."/>
            <person name="Krizsan K."/>
            <person name="Balestrini R."/>
            <person name="Da Silva C."/>
            <person name="Montanini B."/>
            <person name="Hainaut M."/>
            <person name="Levati E."/>
            <person name="Barry K.W."/>
            <person name="Belfiori B."/>
            <person name="Cichocki N."/>
            <person name="Clum A."/>
            <person name="Dockter R.B."/>
            <person name="Fauchery L."/>
            <person name="Guy J."/>
            <person name="Iotti M."/>
            <person name="Le Tacon F."/>
            <person name="Lindquist E.A."/>
            <person name="Lipzen A."/>
            <person name="Malagnac F."/>
            <person name="Mello A."/>
            <person name="Molinier V."/>
            <person name="Miyauchi S."/>
            <person name="Poulain J."/>
            <person name="Riccioni C."/>
            <person name="Rubini A."/>
            <person name="Sitrit Y."/>
            <person name="Splivallo R."/>
            <person name="Traeger S."/>
            <person name="Wang M."/>
            <person name="Zifcakova L."/>
            <person name="Wipf D."/>
            <person name="Zambonelli A."/>
            <person name="Paolocci F."/>
            <person name="Nowrousian M."/>
            <person name="Ottonello S."/>
            <person name="Baldrian P."/>
            <person name="Spatafora J.W."/>
            <person name="Henrissat B."/>
            <person name="Nagy L.G."/>
            <person name="Aury J.M."/>
            <person name="Wincker P."/>
            <person name="Grigoriev I.V."/>
            <person name="Bonfante P."/>
            <person name="Martin F.M."/>
        </authorList>
    </citation>
    <scope>NUCLEOTIDE SEQUENCE [LARGE SCALE GENOMIC DNA]</scope>
    <source>
        <strain evidence="3 4">CCBAS932</strain>
    </source>
</reference>
<keyword evidence="2" id="KW-0812">Transmembrane</keyword>
<keyword evidence="4" id="KW-1185">Reference proteome</keyword>
<accession>A0A3N4KGU5</accession>
<evidence type="ECO:0000313" key="4">
    <source>
        <dbReference type="Proteomes" id="UP000277580"/>
    </source>
</evidence>
<feature type="transmembrane region" description="Helical" evidence="2">
    <location>
        <begin position="109"/>
        <end position="133"/>
    </location>
</feature>
<keyword evidence="2" id="KW-1133">Transmembrane helix</keyword>
<feature type="transmembrane region" description="Helical" evidence="2">
    <location>
        <begin position="145"/>
        <end position="170"/>
    </location>
</feature>
<dbReference type="OrthoDB" id="5404940at2759"/>
<protein>
    <submittedName>
        <fullName evidence="3">Uncharacterized protein</fullName>
    </submittedName>
</protein>
<feature type="compositionally biased region" description="Polar residues" evidence="1">
    <location>
        <begin position="328"/>
        <end position="339"/>
    </location>
</feature>
<dbReference type="InParanoid" id="A0A3N4KGU5"/>
<keyword evidence="2" id="KW-0472">Membrane</keyword>
<feature type="transmembrane region" description="Helical" evidence="2">
    <location>
        <begin position="80"/>
        <end position="103"/>
    </location>
</feature>
<dbReference type="STRING" id="1392247.A0A3N4KGU5"/>
<dbReference type="EMBL" id="ML119148">
    <property type="protein sequence ID" value="RPB09773.1"/>
    <property type="molecule type" value="Genomic_DNA"/>
</dbReference>
<dbReference type="Proteomes" id="UP000277580">
    <property type="component" value="Unassembled WGS sequence"/>
</dbReference>
<evidence type="ECO:0000313" key="3">
    <source>
        <dbReference type="EMBL" id="RPB09773.1"/>
    </source>
</evidence>
<feature type="region of interest" description="Disordered" evidence="1">
    <location>
        <begin position="322"/>
        <end position="411"/>
    </location>
</feature>